<dbReference type="Proteomes" id="UP000038045">
    <property type="component" value="Unplaced"/>
</dbReference>
<dbReference type="AlphaFoldDB" id="A0A0N4Z3P4"/>
<sequence length="524" mass="61287">VSSTVDREADLATVRIAVLVRQRVVERHVHRLARLQRLRLCLGIVQRERPRTGSRIHAQRAVVCQVDRVAIQCRLHVRVRQRIRRRRIVRAKGVAAIRAQISTHTVGRRIVLRHRTRREVTRHRQVVHDRDRDRAIAFATANALDRYRNLVRYIVRTLGRMRLRCLQRVAVANRRALAIRRRRIARDRQQAFGRVDRIQQAQVACQLRHREGIATDRHRRNTIGRVHRQRARRRLARIRVSRRTQAALVHHARRTLRCRIVRRRHNNAAFILRTLDAERQRRIRCVAIRIRDRVAECEVQLVVLGQRLRRCLAVVQHERPCAVIVQRQRAVLASFCNHCIVAAPVHLRTSYLVTVSADRIVAQHIAAQRIARGILRHHAALVRPGRRHIIHDGDRDLAITLTTASTLDRHVNLVRQTIGILAVRMALCCLQRIAVADRRALAIRRRRVARDRQHTLVGIDSVQLSHSTQQIGNCEGFTTDRHRRNTVGRAHRQRARRRLARIRVSRRTQAALVHHARRTLRCRI</sequence>
<evidence type="ECO:0000313" key="2">
    <source>
        <dbReference type="WBParaSite" id="PTRK_0000153500.1"/>
    </source>
</evidence>
<organism evidence="1 2">
    <name type="scientific">Parastrongyloides trichosuri</name>
    <name type="common">Possum-specific nematode worm</name>
    <dbReference type="NCBI Taxonomy" id="131310"/>
    <lineage>
        <taxon>Eukaryota</taxon>
        <taxon>Metazoa</taxon>
        <taxon>Ecdysozoa</taxon>
        <taxon>Nematoda</taxon>
        <taxon>Chromadorea</taxon>
        <taxon>Rhabditida</taxon>
        <taxon>Tylenchina</taxon>
        <taxon>Panagrolaimomorpha</taxon>
        <taxon>Strongyloidoidea</taxon>
        <taxon>Strongyloididae</taxon>
        <taxon>Parastrongyloides</taxon>
    </lineage>
</organism>
<dbReference type="WBParaSite" id="PTRK_0000153500.1">
    <property type="protein sequence ID" value="PTRK_0000153500.1"/>
    <property type="gene ID" value="PTRK_0000153500"/>
</dbReference>
<accession>A0A0N4Z3P4</accession>
<proteinExistence type="predicted"/>
<protein>
    <submittedName>
        <fullName evidence="2">NAD-specific glutamate dehydrogenase</fullName>
    </submittedName>
</protein>
<evidence type="ECO:0000313" key="1">
    <source>
        <dbReference type="Proteomes" id="UP000038045"/>
    </source>
</evidence>
<reference evidence="2" key="1">
    <citation type="submission" date="2017-02" db="UniProtKB">
        <authorList>
            <consortium name="WormBaseParasite"/>
        </authorList>
    </citation>
    <scope>IDENTIFICATION</scope>
</reference>
<name>A0A0N4Z3P4_PARTI</name>
<keyword evidence="1" id="KW-1185">Reference proteome</keyword>